<name>A0A1L8RKF4_9ENTE</name>
<keyword evidence="2" id="KW-1185">Reference proteome</keyword>
<evidence type="ECO:0000313" key="1">
    <source>
        <dbReference type="EMBL" id="OJG20260.1"/>
    </source>
</evidence>
<dbReference type="Gene3D" id="3.30.360.10">
    <property type="entry name" value="Dihydrodipicolinate Reductase, domain 2"/>
    <property type="match status" value="1"/>
</dbReference>
<organism evidence="1 2">
    <name type="scientific">Enterococcus canis</name>
    <dbReference type="NCBI Taxonomy" id="214095"/>
    <lineage>
        <taxon>Bacteria</taxon>
        <taxon>Bacillati</taxon>
        <taxon>Bacillota</taxon>
        <taxon>Bacilli</taxon>
        <taxon>Lactobacillales</taxon>
        <taxon>Enterococcaceae</taxon>
        <taxon>Enterococcus</taxon>
    </lineage>
</organism>
<proteinExistence type="predicted"/>
<dbReference type="Proteomes" id="UP000181884">
    <property type="component" value="Unassembled WGS sequence"/>
</dbReference>
<gene>
    <name evidence="1" type="ORF">RU97_GL000493</name>
</gene>
<sequence length="163" mass="18642">MLGGAEMELVQDIEEIVAQKEIGTLTFLRISFYDHRFKEVEQTKIIHEILRMVFRLKNEEPSSYSVLKNEDSLLVTLNLQDECLVNLAFASWDEPQVPVFKIELVGKNGMIQYDSQADNAFSGTYTSSPIKINGKKVSAELEQYIIDLVEEIQQVQQREVKVG</sequence>
<evidence type="ECO:0000313" key="2">
    <source>
        <dbReference type="Proteomes" id="UP000181884"/>
    </source>
</evidence>
<dbReference type="EMBL" id="JXKH01000001">
    <property type="protein sequence ID" value="OJG20260.1"/>
    <property type="molecule type" value="Genomic_DNA"/>
</dbReference>
<dbReference type="AlphaFoldDB" id="A0A1L8RKF4"/>
<reference evidence="1 2" key="1">
    <citation type="submission" date="2014-12" db="EMBL/GenBank/DDBJ databases">
        <title>Draft genome sequences of 29 type strains of Enterococci.</title>
        <authorList>
            <person name="Zhong Z."/>
            <person name="Sun Z."/>
            <person name="Liu W."/>
            <person name="Zhang W."/>
            <person name="Zhang H."/>
        </authorList>
    </citation>
    <scope>NUCLEOTIDE SEQUENCE [LARGE SCALE GENOMIC DNA]</scope>
    <source>
        <strain evidence="1 2">DSM 17029</strain>
    </source>
</reference>
<protein>
    <submittedName>
        <fullName evidence="1">Uncharacterized protein</fullName>
    </submittedName>
</protein>
<accession>A0A1L8RKF4</accession>
<comment type="caution">
    <text evidence="1">The sequence shown here is derived from an EMBL/GenBank/DDBJ whole genome shotgun (WGS) entry which is preliminary data.</text>
</comment>
<dbReference type="STRING" id="214095.RU97_GL000493"/>